<evidence type="ECO:0000313" key="4">
    <source>
        <dbReference type="EMBL" id="MDB0580553.1"/>
    </source>
</evidence>
<accession>A0A0C2HFP3</accession>
<protein>
    <submittedName>
        <fullName evidence="4">PH domain-containing protein</fullName>
    </submittedName>
</protein>
<dbReference type="EMBL" id="JABEVU030000001">
    <property type="protein sequence ID" value="MDB0580553.1"/>
    <property type="molecule type" value="Genomic_DNA"/>
</dbReference>
<reference evidence="4" key="3">
    <citation type="submission" date="2020-04" db="EMBL/GenBank/DDBJ databases">
        <authorList>
            <person name="Tanveer F."/>
            <person name="Xie Y."/>
            <person name="Shinwari Z.K."/>
        </authorList>
    </citation>
    <scope>NUCLEOTIDE SEQUENCE</scope>
    <source>
        <strain evidence="4">MOSEL-ME25</strain>
    </source>
</reference>
<comment type="caution">
    <text evidence="3">The sequence shown here is derived from an EMBL/GenBank/DDBJ whole genome shotgun (WGS) entry which is preliminary data.</text>
</comment>
<evidence type="ECO:0000259" key="2">
    <source>
        <dbReference type="Pfam" id="PF03703"/>
    </source>
</evidence>
<dbReference type="GeneID" id="77845311"/>
<dbReference type="OrthoDB" id="1750577at2"/>
<keyword evidence="1" id="KW-0472">Membrane</keyword>
<name>A0A0C2HFP3_9STAP</name>
<evidence type="ECO:0000313" key="5">
    <source>
        <dbReference type="Proteomes" id="UP000031546"/>
    </source>
</evidence>
<gene>
    <name evidence="4" type="ORF">F7P68_0008420</name>
    <name evidence="3" type="ORF">SN16_07055</name>
</gene>
<dbReference type="STRING" id="45670.SN16_07055"/>
<organism evidence="3 5">
    <name type="scientific">Salinicoccus roseus</name>
    <dbReference type="NCBI Taxonomy" id="45670"/>
    <lineage>
        <taxon>Bacteria</taxon>
        <taxon>Bacillati</taxon>
        <taxon>Bacillota</taxon>
        <taxon>Bacilli</taxon>
        <taxon>Bacillales</taxon>
        <taxon>Staphylococcaceae</taxon>
        <taxon>Salinicoccus</taxon>
    </lineage>
</organism>
<keyword evidence="1" id="KW-1133">Transmembrane helix</keyword>
<evidence type="ECO:0000256" key="1">
    <source>
        <dbReference type="SAM" id="Phobius"/>
    </source>
</evidence>
<reference evidence="4 6" key="4">
    <citation type="submission" date="2022-12" db="EMBL/GenBank/DDBJ databases">
        <title>Genome analysis and biological profiling of marine Salinicoccus roseus MOSEL-ME25.</title>
        <authorList>
            <person name="Mirza F.T."/>
            <person name="Xie Y."/>
            <person name="Shinwari Z.K."/>
        </authorList>
    </citation>
    <scope>NUCLEOTIDE SEQUENCE [LARGE SCALE GENOMIC DNA]</scope>
    <source>
        <strain evidence="4 6">MOSEL-ME25</strain>
    </source>
</reference>
<evidence type="ECO:0000313" key="6">
    <source>
        <dbReference type="Proteomes" id="UP000527860"/>
    </source>
</evidence>
<keyword evidence="1" id="KW-0812">Transmembrane</keyword>
<reference evidence="6" key="2">
    <citation type="submission" date="2020-04" db="EMBL/GenBank/DDBJ databases">
        <title>Genome analysis and biological profiling of marine Cellulosimicrobium funkei MOSEL-ME6.</title>
        <authorList>
            <person name="Tanveer F."/>
            <person name="Xie Y."/>
            <person name="Shinwari Z.K."/>
        </authorList>
    </citation>
    <scope>NUCLEOTIDE SEQUENCE [LARGE SCALE GENOMIC DNA]</scope>
    <source>
        <strain evidence="6">MOSEL-ME25</strain>
    </source>
</reference>
<feature type="transmembrane region" description="Helical" evidence="1">
    <location>
        <begin position="20"/>
        <end position="38"/>
    </location>
</feature>
<dbReference type="PANTHER" id="PTHR34473:SF2">
    <property type="entry name" value="UPF0699 TRANSMEMBRANE PROTEIN YDBT"/>
    <property type="match status" value="1"/>
</dbReference>
<evidence type="ECO:0000313" key="3">
    <source>
        <dbReference type="EMBL" id="KIH70469.1"/>
    </source>
</evidence>
<dbReference type="PANTHER" id="PTHR34473">
    <property type="entry name" value="UPF0699 TRANSMEMBRANE PROTEIN YDBS"/>
    <property type="match status" value="1"/>
</dbReference>
<reference evidence="3 5" key="1">
    <citation type="submission" date="2015-01" db="EMBL/GenBank/DDBJ databases">
        <title>Genome sequences of high lactate-tolerant strain Salinicoccus roseus W12 with industrial interest.</title>
        <authorList>
            <person name="Wang H."/>
            <person name="Yu B."/>
        </authorList>
    </citation>
    <scope>NUCLEOTIDE SEQUENCE [LARGE SCALE GENOMIC DNA]</scope>
    <source>
        <strain evidence="3 5">W12</strain>
    </source>
</reference>
<feature type="transmembrane region" description="Helical" evidence="1">
    <location>
        <begin position="44"/>
        <end position="64"/>
    </location>
</feature>
<dbReference type="RefSeq" id="WP_040105927.1">
    <property type="nucleotide sequence ID" value="NZ_CANNAG010000003.1"/>
</dbReference>
<dbReference type="Pfam" id="PF03703">
    <property type="entry name" value="bPH_2"/>
    <property type="match status" value="1"/>
</dbReference>
<dbReference type="AlphaFoldDB" id="A0A0C2HFP3"/>
<proteinExistence type="predicted"/>
<dbReference type="EMBL" id="JXII01000006">
    <property type="protein sequence ID" value="KIH70469.1"/>
    <property type="molecule type" value="Genomic_DNA"/>
</dbReference>
<dbReference type="Proteomes" id="UP000527860">
    <property type="component" value="Unassembled WGS sequence"/>
</dbReference>
<dbReference type="InterPro" id="IPR005182">
    <property type="entry name" value="YdbS-like_PH"/>
</dbReference>
<sequence>MQKISPKAIKVWRIREGIVAAVDLMIAVAALILSLFVWDWFPWWISLILFIIFLYIVVVHVWLLPMLKYKYFRFGVSEDEIRIHQGIFFKEQHAVPLFRVQNIDTTVGPLMKRYGLKGVTLKTSAERIHIPELESDEADNIRNEIRKLINENTRRTT</sequence>
<keyword evidence="6" id="KW-1185">Reference proteome</keyword>
<dbReference type="Proteomes" id="UP000031546">
    <property type="component" value="Unassembled WGS sequence"/>
</dbReference>
<feature type="domain" description="YdbS-like PH" evidence="2">
    <location>
        <begin position="69"/>
        <end position="145"/>
    </location>
</feature>